<dbReference type="Proteomes" id="UP000034287">
    <property type="component" value="Unassembled WGS sequence"/>
</dbReference>
<evidence type="ECO:0000313" key="14">
    <source>
        <dbReference type="EMBL" id="KKK35770.1"/>
    </source>
</evidence>
<dbReference type="GO" id="GO:0000976">
    <property type="term" value="F:transcription cis-regulatory region binding"/>
    <property type="evidence" value="ECO:0007669"/>
    <property type="project" value="TreeGrafter"/>
</dbReference>
<accession>A0A0M2ST02</accession>
<dbReference type="Gene3D" id="3.40.50.2300">
    <property type="match status" value="1"/>
</dbReference>
<evidence type="ECO:0000256" key="9">
    <source>
        <dbReference type="ARBA" id="ARBA00042986"/>
    </source>
</evidence>
<dbReference type="Gene3D" id="1.10.10.10">
    <property type="entry name" value="Winged helix-like DNA-binding domain superfamily/Winged helix DNA-binding domain"/>
    <property type="match status" value="1"/>
</dbReference>
<dbReference type="PANTHER" id="PTHR48111:SF27">
    <property type="entry name" value="SENSORY TRANSDUCTION PROTEIN BCER"/>
    <property type="match status" value="1"/>
</dbReference>
<evidence type="ECO:0000256" key="6">
    <source>
        <dbReference type="ARBA" id="ARBA00023125"/>
    </source>
</evidence>
<dbReference type="InterPro" id="IPR011006">
    <property type="entry name" value="CheY-like_superfamily"/>
</dbReference>
<keyword evidence="7" id="KW-0804">Transcription</keyword>
<dbReference type="SMART" id="SM00862">
    <property type="entry name" value="Trans_reg_C"/>
    <property type="match status" value="1"/>
</dbReference>
<dbReference type="GO" id="GO:0000156">
    <property type="term" value="F:phosphorelay response regulator activity"/>
    <property type="evidence" value="ECO:0007669"/>
    <property type="project" value="TreeGrafter"/>
</dbReference>
<evidence type="ECO:0000256" key="5">
    <source>
        <dbReference type="ARBA" id="ARBA00023015"/>
    </source>
</evidence>
<evidence type="ECO:0000256" key="7">
    <source>
        <dbReference type="ARBA" id="ARBA00023163"/>
    </source>
</evidence>
<keyword evidence="15" id="KW-1185">Reference proteome</keyword>
<reference evidence="14 15" key="1">
    <citation type="submission" date="2015-04" db="EMBL/GenBank/DDBJ databases">
        <title>Taxonomic description and genome sequence of Salinicoccus sediminis sp. nov., a novel hyper halotolerant bacterium isolated from marine sediment.</title>
        <authorList>
            <person name="Mathan Kumar R."/>
            <person name="Kaur G."/>
            <person name="Kumar N."/>
            <person name="Kumar A."/>
            <person name="Singh N.K."/>
            <person name="Kaur N."/>
            <person name="Mayilraj S."/>
        </authorList>
    </citation>
    <scope>NUCLEOTIDE SEQUENCE [LARGE SCALE GENOMIC DNA]</scope>
    <source>
        <strain evidence="14 15">SV-16</strain>
    </source>
</reference>
<evidence type="ECO:0000259" key="13">
    <source>
        <dbReference type="PROSITE" id="PS51755"/>
    </source>
</evidence>
<comment type="subcellular location">
    <subcellularLocation>
        <location evidence="1">Cytoplasm</location>
    </subcellularLocation>
</comment>
<dbReference type="AlphaFoldDB" id="A0A0M2ST02"/>
<dbReference type="SUPFAM" id="SSF52172">
    <property type="entry name" value="CheY-like"/>
    <property type="match status" value="1"/>
</dbReference>
<keyword evidence="3 10" id="KW-0597">Phosphoprotein</keyword>
<dbReference type="PANTHER" id="PTHR48111">
    <property type="entry name" value="REGULATOR OF RPOS"/>
    <property type="match status" value="1"/>
</dbReference>
<dbReference type="InterPro" id="IPR016032">
    <property type="entry name" value="Sig_transdc_resp-reg_C-effctor"/>
</dbReference>
<dbReference type="OrthoDB" id="9790442at2"/>
<dbReference type="EMBL" id="LAYZ01000001">
    <property type="protein sequence ID" value="KKK35770.1"/>
    <property type="molecule type" value="Genomic_DNA"/>
</dbReference>
<dbReference type="Pfam" id="PF00486">
    <property type="entry name" value="Trans_reg_C"/>
    <property type="match status" value="1"/>
</dbReference>
<dbReference type="InterPro" id="IPR036388">
    <property type="entry name" value="WH-like_DNA-bd_sf"/>
</dbReference>
<dbReference type="InterPro" id="IPR001867">
    <property type="entry name" value="OmpR/PhoB-type_DNA-bd"/>
</dbReference>
<name>A0A0M2ST02_9STAP</name>
<dbReference type="InterPro" id="IPR001789">
    <property type="entry name" value="Sig_transdc_resp-reg_receiver"/>
</dbReference>
<organism evidence="14 15">
    <name type="scientific">Salinicoccus sediminis</name>
    <dbReference type="NCBI Taxonomy" id="1432562"/>
    <lineage>
        <taxon>Bacteria</taxon>
        <taxon>Bacillati</taxon>
        <taxon>Bacillota</taxon>
        <taxon>Bacilli</taxon>
        <taxon>Bacillales</taxon>
        <taxon>Staphylococcaceae</taxon>
        <taxon>Salinicoccus</taxon>
    </lineage>
</organism>
<evidence type="ECO:0000256" key="4">
    <source>
        <dbReference type="ARBA" id="ARBA00023012"/>
    </source>
</evidence>
<dbReference type="SUPFAM" id="SSF46894">
    <property type="entry name" value="C-terminal effector domain of the bipartite response regulators"/>
    <property type="match status" value="1"/>
</dbReference>
<comment type="caution">
    <text evidence="14">The sequence shown here is derived from an EMBL/GenBank/DDBJ whole genome shotgun (WGS) entry which is preliminary data.</text>
</comment>
<dbReference type="InterPro" id="IPR039420">
    <property type="entry name" value="WalR-like"/>
</dbReference>
<dbReference type="PROSITE" id="PS50110">
    <property type="entry name" value="RESPONSE_REGULATORY"/>
    <property type="match status" value="1"/>
</dbReference>
<dbReference type="STRING" id="1432562.WN59_02840"/>
<gene>
    <name evidence="14" type="ORF">WN59_02840</name>
</gene>
<evidence type="ECO:0000256" key="1">
    <source>
        <dbReference type="ARBA" id="ARBA00004496"/>
    </source>
</evidence>
<evidence type="ECO:0000259" key="12">
    <source>
        <dbReference type="PROSITE" id="PS50110"/>
    </source>
</evidence>
<dbReference type="CDD" id="cd00383">
    <property type="entry name" value="trans_reg_C"/>
    <property type="match status" value="1"/>
</dbReference>
<evidence type="ECO:0000256" key="10">
    <source>
        <dbReference type="PROSITE-ProRule" id="PRU00169"/>
    </source>
</evidence>
<evidence type="ECO:0000256" key="2">
    <source>
        <dbReference type="ARBA" id="ARBA00022490"/>
    </source>
</evidence>
<keyword evidence="5" id="KW-0805">Transcription regulation</keyword>
<dbReference type="Pfam" id="PF00072">
    <property type="entry name" value="Response_reg"/>
    <property type="match status" value="1"/>
</dbReference>
<sequence length="225" mass="26322">MSRIFIIEDDESLFRELEKRLAEWDYSVFGVTDFSNVMNDFIKGEPDLVIIDITLPKYDGFYWCRRIRDISSLPIIFLSSRDHPTDMVMSMQMGSDDYIQKPFNFDVLVAKVQALLRRVYQYQNQDMDVVKFRDAVFDFRKLTISKGEEHVSLTKNESFILSILMKSPGQVVKRESIIEQLWDDSKFISDNTLTVNVNRIRKKLEDMGLADAIITKTGLGYMIRE</sequence>
<evidence type="ECO:0000256" key="11">
    <source>
        <dbReference type="PROSITE-ProRule" id="PRU01091"/>
    </source>
</evidence>
<feature type="domain" description="Response regulatory" evidence="12">
    <location>
        <begin position="3"/>
        <end position="116"/>
    </location>
</feature>
<dbReference type="GO" id="GO:0006355">
    <property type="term" value="P:regulation of DNA-templated transcription"/>
    <property type="evidence" value="ECO:0007669"/>
    <property type="project" value="InterPro"/>
</dbReference>
<feature type="domain" description="OmpR/PhoB-type" evidence="13">
    <location>
        <begin position="127"/>
        <end position="225"/>
    </location>
</feature>
<keyword evidence="4" id="KW-0902">Two-component regulatory system</keyword>
<feature type="DNA-binding region" description="OmpR/PhoB-type" evidence="11">
    <location>
        <begin position="127"/>
        <end position="225"/>
    </location>
</feature>
<dbReference type="GO" id="GO:0005829">
    <property type="term" value="C:cytosol"/>
    <property type="evidence" value="ECO:0007669"/>
    <property type="project" value="TreeGrafter"/>
</dbReference>
<feature type="modified residue" description="4-aspartylphosphate" evidence="10">
    <location>
        <position position="52"/>
    </location>
</feature>
<proteinExistence type="predicted"/>
<keyword evidence="6 11" id="KW-0238">DNA-binding</keyword>
<dbReference type="SMART" id="SM00448">
    <property type="entry name" value="REC"/>
    <property type="match status" value="1"/>
</dbReference>
<evidence type="ECO:0000256" key="3">
    <source>
        <dbReference type="ARBA" id="ARBA00022553"/>
    </source>
</evidence>
<dbReference type="GO" id="GO:0032993">
    <property type="term" value="C:protein-DNA complex"/>
    <property type="evidence" value="ECO:0007669"/>
    <property type="project" value="TreeGrafter"/>
</dbReference>
<evidence type="ECO:0000256" key="8">
    <source>
        <dbReference type="ARBA" id="ARBA00040701"/>
    </source>
</evidence>
<evidence type="ECO:0000313" key="15">
    <source>
        <dbReference type="Proteomes" id="UP000034287"/>
    </source>
</evidence>
<dbReference type="PROSITE" id="PS51755">
    <property type="entry name" value="OMPR_PHOB"/>
    <property type="match status" value="1"/>
</dbReference>
<keyword evidence="2" id="KW-0963">Cytoplasm</keyword>
<dbReference type="PATRIC" id="fig|1432562.3.peg.583"/>
<protein>
    <recommendedName>
        <fullName evidence="8">Response regulator protein GraR</fullName>
    </recommendedName>
    <alternativeName>
        <fullName evidence="9">Glycopeptide resistance-associated protein R</fullName>
    </alternativeName>
</protein>
<dbReference type="RefSeq" id="WP_046512223.1">
    <property type="nucleotide sequence ID" value="NZ_LAYZ01000001.1"/>
</dbReference>